<feature type="transmembrane region" description="Helical" evidence="1">
    <location>
        <begin position="34"/>
        <end position="55"/>
    </location>
</feature>
<organism evidence="2">
    <name type="scientific">mine drainage metagenome</name>
    <dbReference type="NCBI Taxonomy" id="410659"/>
    <lineage>
        <taxon>unclassified sequences</taxon>
        <taxon>metagenomes</taxon>
        <taxon>ecological metagenomes</taxon>
    </lineage>
</organism>
<sequence length="104" mass="11446">MAQLVDIYVLALIVVTPFSFALVAKVLGIRLRDIISWIAPGLLGSGVAYLSVWLARDTVGTYNINSIGQLFIFGLLYSIVYFGMVAMTARAPALETVRFMRSRT</sequence>
<reference evidence="2" key="1">
    <citation type="submission" date="2016-10" db="EMBL/GenBank/DDBJ databases">
        <title>Sequence of Gallionella enrichment culture.</title>
        <authorList>
            <person name="Poehlein A."/>
            <person name="Muehling M."/>
            <person name="Daniel R."/>
        </authorList>
    </citation>
    <scope>NUCLEOTIDE SEQUENCE</scope>
</reference>
<keyword evidence="1" id="KW-0472">Membrane</keyword>
<gene>
    <name evidence="2" type="ORF">GALL_491450</name>
</gene>
<evidence type="ECO:0000256" key="1">
    <source>
        <dbReference type="SAM" id="Phobius"/>
    </source>
</evidence>
<keyword evidence="1" id="KW-1133">Transmembrane helix</keyword>
<feature type="transmembrane region" description="Helical" evidence="1">
    <location>
        <begin position="67"/>
        <end position="93"/>
    </location>
</feature>
<evidence type="ECO:0000313" key="2">
    <source>
        <dbReference type="EMBL" id="OIQ69255.1"/>
    </source>
</evidence>
<proteinExistence type="predicted"/>
<accession>A0A1J5PNB9</accession>
<name>A0A1J5PNB9_9ZZZZ</name>
<dbReference type="EMBL" id="MLJW01004831">
    <property type="protein sequence ID" value="OIQ69255.1"/>
    <property type="molecule type" value="Genomic_DNA"/>
</dbReference>
<comment type="caution">
    <text evidence="2">The sequence shown here is derived from an EMBL/GenBank/DDBJ whole genome shotgun (WGS) entry which is preliminary data.</text>
</comment>
<feature type="transmembrane region" description="Helical" evidence="1">
    <location>
        <begin position="6"/>
        <end position="27"/>
    </location>
</feature>
<dbReference type="AlphaFoldDB" id="A0A1J5PNB9"/>
<keyword evidence="1" id="KW-0812">Transmembrane</keyword>
<protein>
    <submittedName>
        <fullName evidence="2">Uncharacterized protein</fullName>
    </submittedName>
</protein>